<dbReference type="InterPro" id="IPR004089">
    <property type="entry name" value="MCPsignal_dom"/>
</dbReference>
<keyword evidence="4" id="KW-0812">Transmembrane</keyword>
<dbReference type="Gene3D" id="1.10.287.950">
    <property type="entry name" value="Methyl-accepting chemotaxis protein"/>
    <property type="match status" value="1"/>
</dbReference>
<evidence type="ECO:0000313" key="8">
    <source>
        <dbReference type="Proteomes" id="UP001055156"/>
    </source>
</evidence>
<dbReference type="RefSeq" id="WP_238310061.1">
    <property type="nucleotide sequence ID" value="NZ_BPQV01000002.1"/>
</dbReference>
<dbReference type="SUPFAM" id="SSF58104">
    <property type="entry name" value="Methyl-accepting chemotaxis protein (MCP) signaling domain"/>
    <property type="match status" value="1"/>
</dbReference>
<dbReference type="Pfam" id="PF00015">
    <property type="entry name" value="MCPsignal"/>
    <property type="match status" value="1"/>
</dbReference>
<name>A0ABQ4T5B6_METOR</name>
<evidence type="ECO:0000259" key="5">
    <source>
        <dbReference type="PROSITE" id="PS50111"/>
    </source>
</evidence>
<evidence type="ECO:0000313" key="7">
    <source>
        <dbReference type="EMBL" id="GJE26120.1"/>
    </source>
</evidence>
<evidence type="ECO:0000256" key="2">
    <source>
        <dbReference type="ARBA" id="ARBA00029447"/>
    </source>
</evidence>
<evidence type="ECO:0008006" key="9">
    <source>
        <dbReference type="Google" id="ProtNLM"/>
    </source>
</evidence>
<keyword evidence="1 3" id="KW-0807">Transducer</keyword>
<dbReference type="PRINTS" id="PR00260">
    <property type="entry name" value="CHEMTRNSDUCR"/>
</dbReference>
<comment type="caution">
    <text evidence="7">The sequence shown here is derived from an EMBL/GenBank/DDBJ whole genome shotgun (WGS) entry which is preliminary data.</text>
</comment>
<feature type="domain" description="Methyl-accepting transducer" evidence="5">
    <location>
        <begin position="303"/>
        <end position="529"/>
    </location>
</feature>
<dbReference type="EMBL" id="BPQV01000002">
    <property type="protein sequence ID" value="GJE26120.1"/>
    <property type="molecule type" value="Genomic_DNA"/>
</dbReference>
<dbReference type="InterPro" id="IPR004090">
    <property type="entry name" value="Chemotax_Me-accpt_rcpt"/>
</dbReference>
<dbReference type="Proteomes" id="UP001055156">
    <property type="component" value="Unassembled WGS sequence"/>
</dbReference>
<dbReference type="SMART" id="SM00304">
    <property type="entry name" value="HAMP"/>
    <property type="match status" value="1"/>
</dbReference>
<protein>
    <recommendedName>
        <fullName evidence="9">Methyl-accepting chemotaxis protein</fullName>
    </recommendedName>
</protein>
<dbReference type="PROSITE" id="PS50885">
    <property type="entry name" value="HAMP"/>
    <property type="match status" value="1"/>
</dbReference>
<feature type="domain" description="HAMP" evidence="6">
    <location>
        <begin position="210"/>
        <end position="263"/>
    </location>
</feature>
<proteinExistence type="inferred from homology"/>
<evidence type="ECO:0000256" key="4">
    <source>
        <dbReference type="SAM" id="Phobius"/>
    </source>
</evidence>
<evidence type="ECO:0000259" key="6">
    <source>
        <dbReference type="PROSITE" id="PS50885"/>
    </source>
</evidence>
<keyword evidence="4" id="KW-0472">Membrane</keyword>
<feature type="transmembrane region" description="Helical" evidence="4">
    <location>
        <begin position="187"/>
        <end position="209"/>
    </location>
</feature>
<reference evidence="7" key="1">
    <citation type="journal article" date="2021" name="Front. Microbiol.">
        <title>Comprehensive Comparative Genomics and Phenotyping of Methylobacterium Species.</title>
        <authorList>
            <person name="Alessa O."/>
            <person name="Ogura Y."/>
            <person name="Fujitani Y."/>
            <person name="Takami H."/>
            <person name="Hayashi T."/>
            <person name="Sahin N."/>
            <person name="Tani A."/>
        </authorList>
    </citation>
    <scope>NUCLEOTIDE SEQUENCE</scope>
    <source>
        <strain evidence="7">NBRC 15689</strain>
    </source>
</reference>
<dbReference type="CDD" id="cd06225">
    <property type="entry name" value="HAMP"/>
    <property type="match status" value="1"/>
</dbReference>
<dbReference type="PANTHER" id="PTHR32089:SF112">
    <property type="entry name" value="LYSOZYME-LIKE PROTEIN-RELATED"/>
    <property type="match status" value="1"/>
</dbReference>
<sequence>MRISLGVKLFAVVGLLGLVALGIAAFAIGQASERQAWSERTEAVWNAGLQARSLAHAIEHAVVEATALYTAADADEARPRLAALQTALAQVERTREPFLSAMEGQLTPEQSRRLDLAVKEFVAYQRDTAELGLSVSPKAALIQATDEATVKNRERMVAQINALGAEVLAKLDAQREAEAQSQHRATIALLAIPAVGLTLGLAAAFWIAISQIQRPLHRLKQTMLGLAAGCLDETIPFTQRRDEMGEMAQAIAAFQQALIERRELDLNAQHRQAEDVRRASQLAEATRLFEAESGMAVAELARSAEAMQAAADTLSETASETTGRASVVADSSSSSAGVVNSIAGAAEQLSSSAGSIADQVRYAREIAGVALTDTTVLGETVESLSKAATEIGSVVALIRSVADQTNLLALNATIEAARAGAAGRGFAVVAAEVKALAGQTALATDQIVGQVGAIQAASMGTAEAISSIRRTVAQMTDIATEVAAAAGQQGQASQEIAQAIGQAAMEVRTVSENVAGVRAAASSNETQAAQVRTGALRVGESSASLQASVATFLSRVHAA</sequence>
<reference evidence="7" key="2">
    <citation type="submission" date="2021-08" db="EMBL/GenBank/DDBJ databases">
        <authorList>
            <person name="Tani A."/>
            <person name="Ola A."/>
            <person name="Ogura Y."/>
            <person name="Katsura K."/>
            <person name="Hayashi T."/>
        </authorList>
    </citation>
    <scope>NUCLEOTIDE SEQUENCE</scope>
    <source>
        <strain evidence="7">NBRC 15689</strain>
    </source>
</reference>
<dbReference type="Gene3D" id="6.10.340.10">
    <property type="match status" value="1"/>
</dbReference>
<dbReference type="InterPro" id="IPR003660">
    <property type="entry name" value="HAMP_dom"/>
</dbReference>
<dbReference type="PROSITE" id="PS50111">
    <property type="entry name" value="CHEMOTAXIS_TRANSDUC_2"/>
    <property type="match status" value="1"/>
</dbReference>
<organism evidence="7 8">
    <name type="scientific">Methylobacterium organophilum</name>
    <dbReference type="NCBI Taxonomy" id="410"/>
    <lineage>
        <taxon>Bacteria</taxon>
        <taxon>Pseudomonadati</taxon>
        <taxon>Pseudomonadota</taxon>
        <taxon>Alphaproteobacteria</taxon>
        <taxon>Hyphomicrobiales</taxon>
        <taxon>Methylobacteriaceae</taxon>
        <taxon>Methylobacterium</taxon>
    </lineage>
</organism>
<comment type="similarity">
    <text evidence="2">Belongs to the methyl-accepting chemotaxis (MCP) protein family.</text>
</comment>
<dbReference type="PANTHER" id="PTHR32089">
    <property type="entry name" value="METHYL-ACCEPTING CHEMOTAXIS PROTEIN MCPB"/>
    <property type="match status" value="1"/>
</dbReference>
<keyword evidence="8" id="KW-1185">Reference proteome</keyword>
<accession>A0ABQ4T5B6</accession>
<evidence type="ECO:0000256" key="3">
    <source>
        <dbReference type="PROSITE-ProRule" id="PRU00284"/>
    </source>
</evidence>
<dbReference type="SMART" id="SM00283">
    <property type="entry name" value="MA"/>
    <property type="match status" value="1"/>
</dbReference>
<evidence type="ECO:0000256" key="1">
    <source>
        <dbReference type="ARBA" id="ARBA00023224"/>
    </source>
</evidence>
<keyword evidence="4" id="KW-1133">Transmembrane helix</keyword>
<gene>
    <name evidence="7" type="ORF">LKMONMHP_0966</name>
</gene>
<dbReference type="Pfam" id="PF00672">
    <property type="entry name" value="HAMP"/>
    <property type="match status" value="1"/>
</dbReference>